<dbReference type="STRING" id="1235591.CAK95_03315"/>
<gene>
    <name evidence="1" type="ORF">CAK95_03315</name>
</gene>
<evidence type="ECO:0000313" key="2">
    <source>
        <dbReference type="Proteomes" id="UP000194137"/>
    </source>
</evidence>
<dbReference type="RefSeq" id="WP_086086571.1">
    <property type="nucleotide sequence ID" value="NZ_CP021112.1"/>
</dbReference>
<reference evidence="1 2" key="1">
    <citation type="submission" date="2017-05" db="EMBL/GenBank/DDBJ databases">
        <title>Full genome sequence of Pseudorhodoplanes sinuspersici.</title>
        <authorList>
            <person name="Dastgheib S.M.M."/>
            <person name="Shavandi M."/>
            <person name="Tirandaz H."/>
        </authorList>
    </citation>
    <scope>NUCLEOTIDE SEQUENCE [LARGE SCALE GENOMIC DNA]</scope>
    <source>
        <strain evidence="1 2">RIPI110</strain>
    </source>
</reference>
<dbReference type="OrthoDB" id="9764638at2"/>
<proteinExistence type="predicted"/>
<protein>
    <submittedName>
        <fullName evidence="1">Uncharacterized protein</fullName>
    </submittedName>
</protein>
<accession>A0A1W6ZLS4</accession>
<organism evidence="1 2">
    <name type="scientific">Pseudorhodoplanes sinuspersici</name>
    <dbReference type="NCBI Taxonomy" id="1235591"/>
    <lineage>
        <taxon>Bacteria</taxon>
        <taxon>Pseudomonadati</taxon>
        <taxon>Pseudomonadota</taxon>
        <taxon>Alphaproteobacteria</taxon>
        <taxon>Hyphomicrobiales</taxon>
        <taxon>Pseudorhodoplanes</taxon>
    </lineage>
</organism>
<evidence type="ECO:0000313" key="1">
    <source>
        <dbReference type="EMBL" id="ARP98225.1"/>
    </source>
</evidence>
<dbReference type="EMBL" id="CP021112">
    <property type="protein sequence ID" value="ARP98225.1"/>
    <property type="molecule type" value="Genomic_DNA"/>
</dbReference>
<name>A0A1W6ZLS4_9HYPH</name>
<dbReference type="KEGG" id="psin:CAK95_03315"/>
<sequence length="70" mass="7715">MVNDRIFQRCYVRLPFEVPDARFRKATGQIDGGEGIHPSTKEGLAKLKPVANVAPLPSAARRIRPMAMPA</sequence>
<dbReference type="AlphaFoldDB" id="A0A1W6ZLS4"/>
<keyword evidence="2" id="KW-1185">Reference proteome</keyword>
<dbReference type="Proteomes" id="UP000194137">
    <property type="component" value="Chromosome"/>
</dbReference>